<dbReference type="SUPFAM" id="SSF56935">
    <property type="entry name" value="Porins"/>
    <property type="match status" value="1"/>
</dbReference>
<keyword evidence="2 8" id="KW-0813">Transport</keyword>
<dbReference type="InterPro" id="IPR008969">
    <property type="entry name" value="CarboxyPept-like_regulatory"/>
</dbReference>
<dbReference type="InterPro" id="IPR037066">
    <property type="entry name" value="Plug_dom_sf"/>
</dbReference>
<evidence type="ECO:0000256" key="9">
    <source>
        <dbReference type="RuleBase" id="RU003357"/>
    </source>
</evidence>
<dbReference type="InterPro" id="IPR012910">
    <property type="entry name" value="Plug_dom"/>
</dbReference>
<evidence type="ECO:0000256" key="5">
    <source>
        <dbReference type="ARBA" id="ARBA00023077"/>
    </source>
</evidence>
<keyword evidence="3 8" id="KW-1134">Transmembrane beta strand</keyword>
<comment type="subcellular location">
    <subcellularLocation>
        <location evidence="1 8">Cell outer membrane</location>
        <topology evidence="1 8">Multi-pass membrane protein</topology>
    </subcellularLocation>
</comment>
<name>A0AB33IW47_9BACT</name>
<dbReference type="InterPro" id="IPR039426">
    <property type="entry name" value="TonB-dep_rcpt-like"/>
</dbReference>
<dbReference type="Pfam" id="PF00593">
    <property type="entry name" value="TonB_dep_Rec_b-barrel"/>
    <property type="match status" value="1"/>
</dbReference>
<evidence type="ECO:0000256" key="8">
    <source>
        <dbReference type="PROSITE-ProRule" id="PRU01360"/>
    </source>
</evidence>
<dbReference type="Gene3D" id="2.170.130.10">
    <property type="entry name" value="TonB-dependent receptor, plug domain"/>
    <property type="match status" value="1"/>
</dbReference>
<dbReference type="NCBIfam" id="TIGR04057">
    <property type="entry name" value="SusC_RagA_signa"/>
    <property type="match status" value="1"/>
</dbReference>
<keyword evidence="5 9" id="KW-0798">TonB box</keyword>
<dbReference type="InterPro" id="IPR023996">
    <property type="entry name" value="TonB-dep_OMP_SusC/RagA"/>
</dbReference>
<dbReference type="Gene3D" id="2.60.40.1120">
    <property type="entry name" value="Carboxypeptidase-like, regulatory domain"/>
    <property type="match status" value="1"/>
</dbReference>
<comment type="similarity">
    <text evidence="8 9">Belongs to the TonB-dependent receptor family.</text>
</comment>
<dbReference type="InterPro" id="IPR000531">
    <property type="entry name" value="Beta-barrel_TonB"/>
</dbReference>
<organism evidence="12">
    <name type="scientific">Prevotella sp. GTC17253</name>
    <dbReference type="NCBI Taxonomy" id="3236793"/>
    <lineage>
        <taxon>Bacteria</taxon>
        <taxon>Pseudomonadati</taxon>
        <taxon>Bacteroidota</taxon>
        <taxon>Bacteroidia</taxon>
        <taxon>Bacteroidales</taxon>
        <taxon>Prevotellaceae</taxon>
        <taxon>Prevotella</taxon>
    </lineage>
</organism>
<dbReference type="PROSITE" id="PS52016">
    <property type="entry name" value="TONB_DEPENDENT_REC_3"/>
    <property type="match status" value="1"/>
</dbReference>
<dbReference type="InterPro" id="IPR018247">
    <property type="entry name" value="EF_Hand_1_Ca_BS"/>
</dbReference>
<evidence type="ECO:0000256" key="4">
    <source>
        <dbReference type="ARBA" id="ARBA00022692"/>
    </source>
</evidence>
<dbReference type="InterPro" id="IPR023997">
    <property type="entry name" value="TonB-dep_OMP_SusC/RagA_CS"/>
</dbReference>
<dbReference type="InterPro" id="IPR036942">
    <property type="entry name" value="Beta-barrel_TonB_sf"/>
</dbReference>
<dbReference type="FunFam" id="2.170.130.10:FF:000003">
    <property type="entry name" value="SusC/RagA family TonB-linked outer membrane protein"/>
    <property type="match status" value="1"/>
</dbReference>
<dbReference type="GO" id="GO:0009279">
    <property type="term" value="C:cell outer membrane"/>
    <property type="evidence" value="ECO:0007669"/>
    <property type="project" value="UniProtKB-SubCell"/>
</dbReference>
<keyword evidence="12" id="KW-0675">Receptor</keyword>
<sequence>MNSITQNDQVTEIQGTVTDEMGAIVGATVRVVGAKSGTVTDANGNFRLKAKTGSKIEISCVGYETRTVVVKNTTPLKISLREDAVALEDVQVIAYGTTRKVTVTGALSSVNQGELLKTPVASLSNALAGKISGLSSIQSSGQPGADGAALFIRGVGSLNTSLSQPLILVDGVERAFSQIDPNEVEDITVLKDASATAVFGVRGANGVVLVTTKRGSKEAPRMNFSTSLAWQIPTRLPEFVNSYEWASEYNKAQLHDGVGEDMLGFKADDLEKFRTHSSPLTHPDVDWIDMLVRKASLQTQHNFNISGGTDRVKYFASLSAFTQDGHFKVFKNRNDKGFSYNRYNYRVNLDVNVTKTTELQVNLGGYFGNRQEPCYNDGTTKDINSLYRYIYAAPPFSGAGIVDGKRIRISSGLLPIGNLQDALNTYYGKGYATTANNVLNFDFKLSQKLDFLTKGLTVHLKGAYNSGVTIYKRREGREPLYESILDADGKPDLKLVTSYQKLGFEESDGLSRNWYIEGALNYKRNFGPHHVSGLAMYNQTMKYYPSGSFVGIPRGYIGFVGRGTYDYMTKYLVDFSVGYNGSENFAEGHRFGFFPAGSLGWIISEESFFKPLKPVVGYFKVRASYGKVGNDITSDNTRFLYLPDTYNIVDGHYNFGINTSTKVQGASEGKIGNRDVTWETAVKQNFGFDMKLFKDRLSVNFDYFTEHRSNILISRGVIPGYLAVELPTVNLGKVDNHGYEVSVRWEDRIKDFRYNIGANLSYAKNKVVFKDEINYEYEWMKQTGKPVGQNFGHVFDGYFTEKDVADYAANKGKPGAIADQGSGYIPLVGDVILKDLNGDGIINEKDIRDIGYSIYPRYTLGVNMGLSWHGLDFSVTFAGAFQTSRMLSSVYRTPFGEMNNYSLMKFMVDDAWTPEKGNGAKGPAISIRSKSHNYQNSSLWLRDASYLRLKNIELGYSLPKTVIRALHLNSLRVSLSGYNLLTFDNLKVSDPEVNADGKAYPLMKVINFGLRVGF</sequence>
<keyword evidence="6 8" id="KW-0472">Membrane</keyword>
<dbReference type="Gene3D" id="2.40.170.20">
    <property type="entry name" value="TonB-dependent receptor, beta-barrel domain"/>
    <property type="match status" value="1"/>
</dbReference>
<feature type="domain" description="TonB-dependent receptor-like beta-barrel" evidence="10">
    <location>
        <begin position="406"/>
        <end position="980"/>
    </location>
</feature>
<evidence type="ECO:0000313" key="12">
    <source>
        <dbReference type="EMBL" id="BFO71831.1"/>
    </source>
</evidence>
<dbReference type="NCBIfam" id="TIGR04056">
    <property type="entry name" value="OMP_RagA_SusC"/>
    <property type="match status" value="1"/>
</dbReference>
<evidence type="ECO:0000256" key="6">
    <source>
        <dbReference type="ARBA" id="ARBA00023136"/>
    </source>
</evidence>
<evidence type="ECO:0000259" key="11">
    <source>
        <dbReference type="Pfam" id="PF07715"/>
    </source>
</evidence>
<evidence type="ECO:0000256" key="2">
    <source>
        <dbReference type="ARBA" id="ARBA00022448"/>
    </source>
</evidence>
<dbReference type="EMBL" id="AP035785">
    <property type="protein sequence ID" value="BFO71831.1"/>
    <property type="molecule type" value="Genomic_DNA"/>
</dbReference>
<gene>
    <name evidence="12" type="ORF">GTC17253_17970</name>
</gene>
<keyword evidence="7 8" id="KW-0998">Cell outer membrane</keyword>
<protein>
    <submittedName>
        <fullName evidence="12">TonB-dependent receptor</fullName>
    </submittedName>
</protein>
<dbReference type="PROSITE" id="PS00018">
    <property type="entry name" value="EF_HAND_1"/>
    <property type="match status" value="1"/>
</dbReference>
<keyword evidence="4 8" id="KW-0812">Transmembrane</keyword>
<reference evidence="12" key="1">
    <citation type="submission" date="2024-07" db="EMBL/GenBank/DDBJ databases">
        <title>Complete genome sequence of Prevotella sp. YM-2024 GTC17253.</title>
        <authorList>
            <person name="Hayashi M."/>
            <person name="Muto Y."/>
            <person name="Tanaka K."/>
            <person name="Niwa H."/>
        </authorList>
    </citation>
    <scope>NUCLEOTIDE SEQUENCE</scope>
    <source>
        <strain evidence="12">GTC17253</strain>
    </source>
</reference>
<feature type="domain" description="TonB-dependent receptor plug" evidence="11">
    <location>
        <begin position="101"/>
        <end position="207"/>
    </location>
</feature>
<evidence type="ECO:0000256" key="3">
    <source>
        <dbReference type="ARBA" id="ARBA00022452"/>
    </source>
</evidence>
<dbReference type="SUPFAM" id="SSF49464">
    <property type="entry name" value="Carboxypeptidase regulatory domain-like"/>
    <property type="match status" value="1"/>
</dbReference>
<evidence type="ECO:0000256" key="7">
    <source>
        <dbReference type="ARBA" id="ARBA00023237"/>
    </source>
</evidence>
<accession>A0AB33IW47</accession>
<dbReference type="Pfam" id="PF13715">
    <property type="entry name" value="CarbopepD_reg_2"/>
    <property type="match status" value="1"/>
</dbReference>
<evidence type="ECO:0000256" key="1">
    <source>
        <dbReference type="ARBA" id="ARBA00004571"/>
    </source>
</evidence>
<dbReference type="Pfam" id="PF07715">
    <property type="entry name" value="Plug"/>
    <property type="match status" value="1"/>
</dbReference>
<proteinExistence type="inferred from homology"/>
<dbReference type="AlphaFoldDB" id="A0AB33IW47"/>
<evidence type="ECO:0000259" key="10">
    <source>
        <dbReference type="Pfam" id="PF00593"/>
    </source>
</evidence>